<keyword evidence="1 2" id="KW-0732">Signal</keyword>
<gene>
    <name evidence="4" type="ORF">SAMN05216282_1017</name>
</gene>
<dbReference type="SUPFAM" id="SSF51445">
    <property type="entry name" value="(Trans)glycosidases"/>
    <property type="match status" value="1"/>
</dbReference>
<evidence type="ECO:0000313" key="5">
    <source>
        <dbReference type="Proteomes" id="UP000198701"/>
    </source>
</evidence>
<evidence type="ECO:0000256" key="1">
    <source>
        <dbReference type="ARBA" id="ARBA00022729"/>
    </source>
</evidence>
<reference evidence="4 5" key="1">
    <citation type="submission" date="2016-10" db="EMBL/GenBank/DDBJ databases">
        <authorList>
            <person name="de Groot N.N."/>
        </authorList>
    </citation>
    <scope>NUCLEOTIDE SEQUENCE [LARGE SCALE GENOMIC DNA]</scope>
    <source>
        <strain evidence="4 5">CGMCC 1.5382</strain>
    </source>
</reference>
<accession>A0A1G8WWS6</accession>
<dbReference type="Pfam" id="PF08924">
    <property type="entry name" value="Rv2525c_GlyHyd-like"/>
    <property type="match status" value="1"/>
</dbReference>
<protein>
    <submittedName>
        <fullName evidence="4">Repeat domain-containing protein</fullName>
    </submittedName>
</protein>
<name>A0A1G8WWS6_9MICO</name>
<evidence type="ECO:0000313" key="4">
    <source>
        <dbReference type="EMBL" id="SDJ82663.1"/>
    </source>
</evidence>
<dbReference type="Pfam" id="PF13517">
    <property type="entry name" value="FG-GAP_3"/>
    <property type="match status" value="2"/>
</dbReference>
<dbReference type="Proteomes" id="UP000198701">
    <property type="component" value="Unassembled WGS sequence"/>
</dbReference>
<dbReference type="RefSeq" id="WP_092321050.1">
    <property type="nucleotide sequence ID" value="NZ_FNFU01000001.1"/>
</dbReference>
<dbReference type="Gene3D" id="3.20.20.80">
    <property type="entry name" value="Glycosidases"/>
    <property type="match status" value="1"/>
</dbReference>
<dbReference type="InterPro" id="IPR013517">
    <property type="entry name" value="FG-GAP"/>
</dbReference>
<proteinExistence type="predicted"/>
<dbReference type="SUPFAM" id="SSF69318">
    <property type="entry name" value="Integrin alpha N-terminal domain"/>
    <property type="match status" value="1"/>
</dbReference>
<dbReference type="PANTHER" id="PTHR46580:SF4">
    <property type="entry name" value="ATP_GTP-BINDING PROTEIN"/>
    <property type="match status" value="1"/>
</dbReference>
<dbReference type="InterPro" id="IPR017853">
    <property type="entry name" value="GH"/>
</dbReference>
<dbReference type="PANTHER" id="PTHR46580">
    <property type="entry name" value="SENSOR KINASE-RELATED"/>
    <property type="match status" value="1"/>
</dbReference>
<dbReference type="InterPro" id="IPR028994">
    <property type="entry name" value="Integrin_alpha_N"/>
</dbReference>
<feature type="signal peptide" evidence="2">
    <location>
        <begin position="1"/>
        <end position="28"/>
    </location>
</feature>
<feature type="domain" description="Rv2525c-like glycoside hydrolase-like" evidence="3">
    <location>
        <begin position="97"/>
        <end position="305"/>
    </location>
</feature>
<sequence length="564" mass="59215">MDKSWRALAAVVAATLAAATLIAPAAQASQATQSTQSTQSTVESAATAAATAQAQASAAPMASAAALPAAVNVPAPGTYAGPGFDACSAPAPDLMAAWLTASPYRAVGIYIGGVNRFCTQPQLTPAWVSAQQAAGWHLVPIYLGLQPYCTTSNKEFRFTAANAAASGRAAAGDAVARASALGLGRGSAIFNDIEAYSTTDPVCRQAVLTFQSAWTTRLHDLGYLSGFYSSLSSGVADQVAVYGSTAYVRPDYLWFARYDGVATVENPAIPGSYWPHRRIKQYQNPALTGGPETWGGKTLEVDRNQLDVTPVPATAFGDFTGNGWSDLISRQTATGYLFLYPGNGTGLGTPTRIGSGWNGLDSISRLGDFNRDGKEDVLARDPVTGALLLYRGTGSGFVSRLTIGSGWNGMREITPSGDINLDGYPDLFAVAKSTGCLYYYRGRGTSLLPGVRLGCGWNAMSELVGLGDFTRDGRIDLAARTTATGELWLYPGTATVLGARSRIGTSWNTMRDLVGVGDFDRDGFTDLVAIKSATGELFRYPGRGTSLGTALRIGTSWTGMRPIL</sequence>
<dbReference type="EMBL" id="FNFU01000001">
    <property type="protein sequence ID" value="SDJ82663.1"/>
    <property type="molecule type" value="Genomic_DNA"/>
</dbReference>
<keyword evidence="5" id="KW-1185">Reference proteome</keyword>
<evidence type="ECO:0000259" key="3">
    <source>
        <dbReference type="Pfam" id="PF08924"/>
    </source>
</evidence>
<dbReference type="InterPro" id="IPR015020">
    <property type="entry name" value="Rv2525c-like_Glyco_Hydro-like"/>
</dbReference>
<feature type="chain" id="PRO_5041051202" evidence="2">
    <location>
        <begin position="29"/>
        <end position="564"/>
    </location>
</feature>
<dbReference type="STRING" id="386301.SAMN05216282_1017"/>
<dbReference type="AlphaFoldDB" id="A0A1G8WWS6"/>
<dbReference type="Gene3D" id="2.130.10.130">
    <property type="entry name" value="Integrin alpha, N-terminal"/>
    <property type="match status" value="1"/>
</dbReference>
<dbReference type="OrthoDB" id="68195at2"/>
<organism evidence="4 5">
    <name type="scientific">Cryobacterium psychrotolerans</name>
    <dbReference type="NCBI Taxonomy" id="386301"/>
    <lineage>
        <taxon>Bacteria</taxon>
        <taxon>Bacillati</taxon>
        <taxon>Actinomycetota</taxon>
        <taxon>Actinomycetes</taxon>
        <taxon>Micrococcales</taxon>
        <taxon>Microbacteriaceae</taxon>
        <taxon>Cryobacterium</taxon>
    </lineage>
</organism>
<evidence type="ECO:0000256" key="2">
    <source>
        <dbReference type="SAM" id="SignalP"/>
    </source>
</evidence>